<dbReference type="AlphaFoldDB" id="A0AAN7C4C5"/>
<evidence type="ECO:0000256" key="2">
    <source>
        <dbReference type="SAM" id="MobiDB-lite"/>
    </source>
</evidence>
<reference evidence="4" key="1">
    <citation type="journal article" date="2023" name="Mol. Phylogenet. Evol.">
        <title>Genome-scale phylogeny and comparative genomics of the fungal order Sordariales.</title>
        <authorList>
            <person name="Hensen N."/>
            <person name="Bonometti L."/>
            <person name="Westerberg I."/>
            <person name="Brannstrom I.O."/>
            <person name="Guillou S."/>
            <person name="Cros-Aarteil S."/>
            <person name="Calhoun S."/>
            <person name="Haridas S."/>
            <person name="Kuo A."/>
            <person name="Mondo S."/>
            <person name="Pangilinan J."/>
            <person name="Riley R."/>
            <person name="LaButti K."/>
            <person name="Andreopoulos B."/>
            <person name="Lipzen A."/>
            <person name="Chen C."/>
            <person name="Yan M."/>
            <person name="Daum C."/>
            <person name="Ng V."/>
            <person name="Clum A."/>
            <person name="Steindorff A."/>
            <person name="Ohm R.A."/>
            <person name="Martin F."/>
            <person name="Silar P."/>
            <person name="Natvig D.O."/>
            <person name="Lalanne C."/>
            <person name="Gautier V."/>
            <person name="Ament-Velasquez S.L."/>
            <person name="Kruys A."/>
            <person name="Hutchinson M.I."/>
            <person name="Powell A.J."/>
            <person name="Barry K."/>
            <person name="Miller A.N."/>
            <person name="Grigoriev I.V."/>
            <person name="Debuchy R."/>
            <person name="Gladieux P."/>
            <person name="Hiltunen Thoren M."/>
            <person name="Johannesson H."/>
        </authorList>
    </citation>
    <scope>NUCLEOTIDE SEQUENCE</scope>
    <source>
        <strain evidence="4">CBS 532.94</strain>
    </source>
</reference>
<evidence type="ECO:0000259" key="3">
    <source>
        <dbReference type="Pfam" id="PF24883"/>
    </source>
</evidence>
<feature type="compositionally biased region" description="Low complexity" evidence="2">
    <location>
        <begin position="828"/>
        <end position="843"/>
    </location>
</feature>
<feature type="region of interest" description="Disordered" evidence="2">
    <location>
        <begin position="772"/>
        <end position="878"/>
    </location>
</feature>
<dbReference type="PANTHER" id="PTHR10039">
    <property type="entry name" value="AMELOGENIN"/>
    <property type="match status" value="1"/>
</dbReference>
<evidence type="ECO:0000313" key="4">
    <source>
        <dbReference type="EMBL" id="KAK4234532.1"/>
    </source>
</evidence>
<protein>
    <recommendedName>
        <fullName evidence="3">Nephrocystin 3-like N-terminal domain-containing protein</fullName>
    </recommendedName>
</protein>
<feature type="domain" description="Nephrocystin 3-like N-terminal" evidence="3">
    <location>
        <begin position="202"/>
        <end position="362"/>
    </location>
</feature>
<evidence type="ECO:0000313" key="5">
    <source>
        <dbReference type="Proteomes" id="UP001303760"/>
    </source>
</evidence>
<feature type="compositionally biased region" description="Low complexity" evidence="2">
    <location>
        <begin position="772"/>
        <end position="820"/>
    </location>
</feature>
<evidence type="ECO:0000256" key="1">
    <source>
        <dbReference type="ARBA" id="ARBA00022737"/>
    </source>
</evidence>
<keyword evidence="1" id="KW-0677">Repeat</keyword>
<dbReference type="Proteomes" id="UP001303760">
    <property type="component" value="Unassembled WGS sequence"/>
</dbReference>
<proteinExistence type="predicted"/>
<sequence>MEVLATASTFATLTGFAMQLYGNCKYYIEAAKDDCPNDLKLIMIEAASLKATLETVQYILEVTPDKGAKERLLKQIGSPANECKNCLEGLMKLVPSPMQKGSDGKMSTRDKAKLIINAVGWAASGKKGQCDALLKALRAQKATLNLGLTTELSRDARQMAADIQDVKAQLNQAQQAELYRWLQKINPSTNHNMAGLLFEQETGQWLTRSPDWKSWLAGGGRSRILWVHGIPGAGKTVLTYHMVEQIRARTRGDKSQGLAYYYCYHQRNTDETVPFLTWILSQLCRACNYIPATLNDIYDSGCEPTWRELLDCLQAVLARFSTVYVVVDAIDETSERGNLVKVLTELGSNDRFAKLQLAVTSREYQDIESAFKGRSASVSMSNEGVMEDIRRYVALALQSSKYHSWPQDLKKNVAAVLPMKARGMFRYAACQLEILGDCTSVAEVTKELNNLPASLDETYERILLKIDARHRSDAVRALAIIMGSHDHTGPILDRTLVSAVASWKSSLGGGSLLTIDMLKRFCICLVKVRPDKTVDLAHYTVREFLQSGRVTKNKALSDFALNEKKVDEIYCTTVLGTAASFSGTPNVQKMAEDANGDPVDFSLYALRRTRSAMFWSRDTLVSNREIKKTLLFLLNPYNPPFRGLQVLGSDGHFDMSHEIMFEWLAQFNPRADTQEKLAAHLTMIVGFEDANLVKEFLQSHCKSDREKAALFGTPMQVVFPVDFEKYRKTGAYDKGTSKVTVLDFYNKGRELGYDTTGELKMLKSAFAPYLSSSAPAPAAATPSKSSNSSHHHSSAPTPGSSSKTSSSSHAPTTSSSSSNSRSDPKRQSTSASSSAPKKPANTSTNTTTGGRDSRARNHGSSSGTGGHSSKRYADRVLK</sequence>
<dbReference type="SUPFAM" id="SSF52540">
    <property type="entry name" value="P-loop containing nucleoside triphosphate hydrolases"/>
    <property type="match status" value="1"/>
</dbReference>
<dbReference type="PANTHER" id="PTHR10039:SF16">
    <property type="entry name" value="GPI INOSITOL-DEACYLASE"/>
    <property type="match status" value="1"/>
</dbReference>
<organism evidence="4 5">
    <name type="scientific">Achaetomium macrosporum</name>
    <dbReference type="NCBI Taxonomy" id="79813"/>
    <lineage>
        <taxon>Eukaryota</taxon>
        <taxon>Fungi</taxon>
        <taxon>Dikarya</taxon>
        <taxon>Ascomycota</taxon>
        <taxon>Pezizomycotina</taxon>
        <taxon>Sordariomycetes</taxon>
        <taxon>Sordariomycetidae</taxon>
        <taxon>Sordariales</taxon>
        <taxon>Chaetomiaceae</taxon>
        <taxon>Achaetomium</taxon>
    </lineage>
</organism>
<reference evidence="4" key="2">
    <citation type="submission" date="2023-05" db="EMBL/GenBank/DDBJ databases">
        <authorList>
            <consortium name="Lawrence Berkeley National Laboratory"/>
            <person name="Steindorff A."/>
            <person name="Hensen N."/>
            <person name="Bonometti L."/>
            <person name="Westerberg I."/>
            <person name="Brannstrom I.O."/>
            <person name="Guillou S."/>
            <person name="Cros-Aarteil S."/>
            <person name="Calhoun S."/>
            <person name="Haridas S."/>
            <person name="Kuo A."/>
            <person name="Mondo S."/>
            <person name="Pangilinan J."/>
            <person name="Riley R."/>
            <person name="Labutti K."/>
            <person name="Andreopoulos B."/>
            <person name="Lipzen A."/>
            <person name="Chen C."/>
            <person name="Yanf M."/>
            <person name="Daum C."/>
            <person name="Ng V."/>
            <person name="Clum A."/>
            <person name="Ohm R."/>
            <person name="Martin F."/>
            <person name="Silar P."/>
            <person name="Natvig D."/>
            <person name="Lalanne C."/>
            <person name="Gautier V."/>
            <person name="Ament-Velasquez S.L."/>
            <person name="Kruys A."/>
            <person name="Hutchinson M.I."/>
            <person name="Powell A.J."/>
            <person name="Barry K."/>
            <person name="Miller A.N."/>
            <person name="Grigoriev I.V."/>
            <person name="Debuchy R."/>
            <person name="Gladieux P."/>
            <person name="Thoren M.H."/>
            <person name="Johannesson H."/>
        </authorList>
    </citation>
    <scope>NUCLEOTIDE SEQUENCE</scope>
    <source>
        <strain evidence="4">CBS 532.94</strain>
    </source>
</reference>
<dbReference type="InterPro" id="IPR027417">
    <property type="entry name" value="P-loop_NTPase"/>
</dbReference>
<keyword evidence="5" id="KW-1185">Reference proteome</keyword>
<comment type="caution">
    <text evidence="4">The sequence shown here is derived from an EMBL/GenBank/DDBJ whole genome shotgun (WGS) entry which is preliminary data.</text>
</comment>
<name>A0AAN7C4C5_9PEZI</name>
<accession>A0AAN7C4C5</accession>
<gene>
    <name evidence="4" type="ORF">C8A03DRAFT_18586</name>
</gene>
<dbReference type="Pfam" id="PF24883">
    <property type="entry name" value="NPHP3_N"/>
    <property type="match status" value="1"/>
</dbReference>
<dbReference type="Gene3D" id="3.40.50.300">
    <property type="entry name" value="P-loop containing nucleotide triphosphate hydrolases"/>
    <property type="match status" value="1"/>
</dbReference>
<dbReference type="InterPro" id="IPR056884">
    <property type="entry name" value="NPHP3-like_N"/>
</dbReference>
<dbReference type="EMBL" id="MU860357">
    <property type="protein sequence ID" value="KAK4234532.1"/>
    <property type="molecule type" value="Genomic_DNA"/>
</dbReference>